<dbReference type="SUPFAM" id="SSF52096">
    <property type="entry name" value="ClpP/crotonase"/>
    <property type="match status" value="1"/>
</dbReference>
<dbReference type="InterPro" id="IPR029045">
    <property type="entry name" value="ClpP/crotonase-like_dom_sf"/>
</dbReference>
<protein>
    <submittedName>
        <fullName evidence="2">Enoyl-CoA hydratase-related protein</fullName>
    </submittedName>
</protein>
<dbReference type="PANTHER" id="PTHR11941">
    <property type="entry name" value="ENOYL-COA HYDRATASE-RELATED"/>
    <property type="match status" value="1"/>
</dbReference>
<gene>
    <name evidence="2" type="ORF">GCM10008986_21960</name>
</gene>
<name>A0ABP3L7P9_9BACI</name>
<dbReference type="PANTHER" id="PTHR11941:SF27">
    <property type="entry name" value="ETHYLMALONYL-COA DECARBOXYLASE"/>
    <property type="match status" value="1"/>
</dbReference>
<keyword evidence="1" id="KW-0456">Lyase</keyword>
<dbReference type="Proteomes" id="UP001500880">
    <property type="component" value="Unassembled WGS sequence"/>
</dbReference>
<dbReference type="Gene3D" id="3.90.226.10">
    <property type="entry name" value="2-enoyl-CoA Hydratase, Chain A, domain 1"/>
    <property type="match status" value="1"/>
</dbReference>
<evidence type="ECO:0000313" key="3">
    <source>
        <dbReference type="Proteomes" id="UP001500880"/>
    </source>
</evidence>
<dbReference type="InterPro" id="IPR001753">
    <property type="entry name" value="Enoyl-CoA_hydra/iso"/>
</dbReference>
<proteinExistence type="predicted"/>
<sequence>MFDTIRYEYDSQNHFAKITLNRPEKRNAVSLKMGQELNEILDNLSQNKELKFLVITGSGNQSFCSGGDLYDFHGAMDEAKAYEQLRSLKTVLYKLASFPLPTICILNGDARGGGCELATACDFRFAEKNTRHGFIQGKLGITPGWGGGVLLYKRMQPSLAYQWLLESDMRDAGQLQQMGWIQKLFSEGQDINELVKPFIEKQRGQLNSFKQQYINQYSFDQLADDMDMEVKNCARLWVSDEHKQAVEAFFSRDRKK</sequence>
<keyword evidence="3" id="KW-1185">Reference proteome</keyword>
<dbReference type="Pfam" id="PF00378">
    <property type="entry name" value="ECH_1"/>
    <property type="match status" value="1"/>
</dbReference>
<dbReference type="CDD" id="cd06558">
    <property type="entry name" value="crotonase-like"/>
    <property type="match status" value="1"/>
</dbReference>
<dbReference type="EMBL" id="BAAADO010000004">
    <property type="protein sequence ID" value="GAA0494926.1"/>
    <property type="molecule type" value="Genomic_DNA"/>
</dbReference>
<comment type="caution">
    <text evidence="2">The sequence shown here is derived from an EMBL/GenBank/DDBJ whole genome shotgun (WGS) entry which is preliminary data.</text>
</comment>
<organism evidence="2 3">
    <name type="scientific">Salinibacillus aidingensis</name>
    <dbReference type="NCBI Taxonomy" id="237684"/>
    <lineage>
        <taxon>Bacteria</taxon>
        <taxon>Bacillati</taxon>
        <taxon>Bacillota</taxon>
        <taxon>Bacilli</taxon>
        <taxon>Bacillales</taxon>
        <taxon>Bacillaceae</taxon>
        <taxon>Salinibacillus</taxon>
    </lineage>
</organism>
<evidence type="ECO:0000256" key="1">
    <source>
        <dbReference type="ARBA" id="ARBA00023239"/>
    </source>
</evidence>
<dbReference type="RefSeq" id="WP_343840890.1">
    <property type="nucleotide sequence ID" value="NZ_BAAADO010000004.1"/>
</dbReference>
<accession>A0ABP3L7P9</accession>
<reference evidence="3" key="1">
    <citation type="journal article" date="2019" name="Int. J. Syst. Evol. Microbiol.">
        <title>The Global Catalogue of Microorganisms (GCM) 10K type strain sequencing project: providing services to taxonomists for standard genome sequencing and annotation.</title>
        <authorList>
            <consortium name="The Broad Institute Genomics Platform"/>
            <consortium name="The Broad Institute Genome Sequencing Center for Infectious Disease"/>
            <person name="Wu L."/>
            <person name="Ma J."/>
        </authorList>
    </citation>
    <scope>NUCLEOTIDE SEQUENCE [LARGE SCALE GENOMIC DNA]</scope>
    <source>
        <strain evidence="3">JCM 12389</strain>
    </source>
</reference>
<evidence type="ECO:0000313" key="2">
    <source>
        <dbReference type="EMBL" id="GAA0494926.1"/>
    </source>
</evidence>